<keyword evidence="4 8" id="KW-0406">Ion transport</keyword>
<keyword evidence="3 8" id="KW-0375">Hydrogen ion transport</keyword>
<protein>
    <recommendedName>
        <fullName evidence="8">ATP synthase subunit delta</fullName>
    </recommendedName>
    <alternativeName>
        <fullName evidence="8">ATP synthase F(1) sector subunit delta</fullName>
    </alternativeName>
    <alternativeName>
        <fullName evidence="8">F-type ATPase subunit delta</fullName>
        <shortName evidence="8">F-ATPase subunit delta</shortName>
    </alternativeName>
</protein>
<dbReference type="PANTHER" id="PTHR11910">
    <property type="entry name" value="ATP SYNTHASE DELTA CHAIN"/>
    <property type="match status" value="1"/>
</dbReference>
<evidence type="ECO:0000256" key="5">
    <source>
        <dbReference type="ARBA" id="ARBA00023136"/>
    </source>
</evidence>
<evidence type="ECO:0000313" key="9">
    <source>
        <dbReference type="EMBL" id="AGX89015.1"/>
    </source>
</evidence>
<dbReference type="GO" id="GO:0046933">
    <property type="term" value="F:proton-transporting ATP synthase activity, rotational mechanism"/>
    <property type="evidence" value="ECO:0007669"/>
    <property type="project" value="UniProtKB-UniRule"/>
</dbReference>
<proteinExistence type="inferred from homology"/>
<dbReference type="OrthoDB" id="398279at2"/>
<reference evidence="9 10" key="1">
    <citation type="journal article" date="2013" name="Genome Announc.">
        <title>Genome Sequence of Mycoplasma parvum (Formerly Eperythrozoon parvum), a Diminutive Hemoplasma of the Pig.</title>
        <authorList>
            <person name="do Nascimento N.C."/>
            <person name="Dos Santos A.P."/>
            <person name="Chu Y."/>
            <person name="Guimaraes A.M."/>
            <person name="Pagliaro A."/>
            <person name="Messick J.B."/>
        </authorList>
    </citation>
    <scope>NUCLEOTIDE SEQUENCE [LARGE SCALE GENOMIC DNA]</scope>
    <source>
        <strain evidence="9 10">Indiana</strain>
    </source>
</reference>
<name>U5NCG6_9MOLU</name>
<evidence type="ECO:0000313" key="10">
    <source>
        <dbReference type="Proteomes" id="UP000017119"/>
    </source>
</evidence>
<keyword evidence="10" id="KW-1185">Reference proteome</keyword>
<accession>U5NCG6</accession>
<comment type="similarity">
    <text evidence="8">Belongs to the ATPase delta chain family.</text>
</comment>
<dbReference type="PROSITE" id="PS00389">
    <property type="entry name" value="ATPASE_DELTA"/>
    <property type="match status" value="1"/>
</dbReference>
<keyword evidence="5 8" id="KW-0472">Membrane</keyword>
<dbReference type="EMBL" id="CP006771">
    <property type="protein sequence ID" value="AGX89015.1"/>
    <property type="molecule type" value="Genomic_DNA"/>
</dbReference>
<dbReference type="GO" id="GO:0045259">
    <property type="term" value="C:proton-transporting ATP synthase complex"/>
    <property type="evidence" value="ECO:0007669"/>
    <property type="project" value="UniProtKB-KW"/>
</dbReference>
<evidence type="ECO:0000256" key="7">
    <source>
        <dbReference type="ARBA" id="ARBA00023310"/>
    </source>
</evidence>
<gene>
    <name evidence="8" type="primary">atpH</name>
    <name evidence="9" type="ORF">PRV_01265</name>
</gene>
<dbReference type="RefSeq" id="WP_022769473.1">
    <property type="nucleotide sequence ID" value="NC_022575.1"/>
</dbReference>
<keyword evidence="6 8" id="KW-0139">CF(1)</keyword>
<evidence type="ECO:0000256" key="4">
    <source>
        <dbReference type="ARBA" id="ARBA00023065"/>
    </source>
</evidence>
<comment type="subcellular location">
    <subcellularLocation>
        <location evidence="8">Cell membrane</location>
        <topology evidence="8">Peripheral membrane protein</topology>
    </subcellularLocation>
    <subcellularLocation>
        <location evidence="1">Membrane</location>
    </subcellularLocation>
</comment>
<evidence type="ECO:0000256" key="2">
    <source>
        <dbReference type="ARBA" id="ARBA00022448"/>
    </source>
</evidence>
<keyword evidence="8" id="KW-1003">Cell membrane</keyword>
<dbReference type="HOGENOM" id="CLU_1439642_0_0_14"/>
<dbReference type="STRING" id="1403316.PRV_01265"/>
<dbReference type="InterPro" id="IPR020781">
    <property type="entry name" value="ATPase_OSCP/d_CS"/>
</dbReference>
<keyword evidence="2 8" id="KW-0813">Transport</keyword>
<evidence type="ECO:0000256" key="1">
    <source>
        <dbReference type="ARBA" id="ARBA00004370"/>
    </source>
</evidence>
<comment type="function">
    <text evidence="8">F(1)F(0) ATP synthase produces ATP from ADP in the presence of a proton or sodium gradient. F-type ATPases consist of two structural domains, F(1) containing the extramembraneous catalytic core and F(0) containing the membrane proton channel, linked together by a central stalk and a peripheral stalk. During catalysis, ATP synthesis in the catalytic domain of F(1) is coupled via a rotary mechanism of the central stalk subunits to proton translocation.</text>
</comment>
<sequence length="189" mass="22574">MKNFSINDREKVLKFSVALMSCYSKEKDYRLLLDESRNLLSFLIQFPDFEVFLSSPRVDDKKKELFVKELIRLFSFKQKYLYSTIDLLFKSGLIRYLSLFLEKLISQLEWELEKVYIRIFSSKKLSIVQMRKLKKILELKFGKALKLETFIDPSLIAGIRLEHEDSVFDFSLAKKIDNMRKKVFSNSFY</sequence>
<evidence type="ECO:0000256" key="3">
    <source>
        <dbReference type="ARBA" id="ARBA00022781"/>
    </source>
</evidence>
<evidence type="ECO:0000256" key="8">
    <source>
        <dbReference type="HAMAP-Rule" id="MF_01416"/>
    </source>
</evidence>
<dbReference type="InterPro" id="IPR000711">
    <property type="entry name" value="ATPase_OSCP/dsu"/>
</dbReference>
<dbReference type="PATRIC" id="fig|1403316.3.peg.225"/>
<comment type="function">
    <text evidence="8">This protein is part of the stalk that links CF(0) to CF(1). It either transmits conformational changes from CF(0) to CF(1) or is implicated in proton conduction.</text>
</comment>
<dbReference type="HAMAP" id="MF_01416">
    <property type="entry name" value="ATP_synth_delta_bact"/>
    <property type="match status" value="1"/>
</dbReference>
<dbReference type="KEGG" id="mpv:PRV_01265"/>
<dbReference type="GO" id="GO:0005886">
    <property type="term" value="C:plasma membrane"/>
    <property type="evidence" value="ECO:0007669"/>
    <property type="project" value="UniProtKB-SubCell"/>
</dbReference>
<evidence type="ECO:0000256" key="6">
    <source>
        <dbReference type="ARBA" id="ARBA00023196"/>
    </source>
</evidence>
<dbReference type="Pfam" id="PF00213">
    <property type="entry name" value="OSCP"/>
    <property type="match status" value="1"/>
</dbReference>
<dbReference type="Proteomes" id="UP000017119">
    <property type="component" value="Chromosome"/>
</dbReference>
<organism evidence="9 10">
    <name type="scientific">Mycoplasma parvum str. Indiana</name>
    <dbReference type="NCBI Taxonomy" id="1403316"/>
    <lineage>
        <taxon>Bacteria</taxon>
        <taxon>Bacillati</taxon>
        <taxon>Mycoplasmatota</taxon>
        <taxon>Mollicutes</taxon>
        <taxon>Mycoplasmataceae</taxon>
        <taxon>Mycoplasma</taxon>
    </lineage>
</organism>
<keyword evidence="7 8" id="KW-0066">ATP synthesis</keyword>
<dbReference type="AlphaFoldDB" id="U5NCG6"/>